<dbReference type="Proteomes" id="UP000290904">
    <property type="component" value="Segment"/>
</dbReference>
<organism evidence="2 3">
    <name type="scientific">Mycobacterium phage Henu3</name>
    <dbReference type="NCBI Taxonomy" id="2492961"/>
    <lineage>
        <taxon>Viruses</taxon>
        <taxon>Duplodnaviria</taxon>
        <taxon>Heunggongvirae</taxon>
        <taxon>Uroviricota</taxon>
        <taxon>Caudoviricetes</taxon>
        <taxon>Weiservirinae</taxon>
        <taxon>Fionnbharthvirus</taxon>
        <taxon>Fionnbharthvirus henu3</taxon>
    </lineage>
</organism>
<reference evidence="2 3" key="1">
    <citation type="submission" date="2018-11" db="EMBL/GenBank/DDBJ databases">
        <authorList>
            <person name="Teng T."/>
        </authorList>
    </citation>
    <scope>NUCLEOTIDE SEQUENCE [LARGE SCALE GENOMIC DNA]</scope>
</reference>
<feature type="region of interest" description="Disordered" evidence="1">
    <location>
        <begin position="126"/>
        <end position="145"/>
    </location>
</feature>
<protein>
    <submittedName>
        <fullName evidence="2">Putative histidine kinase</fullName>
    </submittedName>
</protein>
<proteinExistence type="predicted"/>
<dbReference type="EMBL" id="MK224497">
    <property type="protein sequence ID" value="QAU05021.1"/>
    <property type="molecule type" value="Genomic_DNA"/>
</dbReference>
<keyword evidence="3" id="KW-1185">Reference proteome</keyword>
<gene>
    <name evidence="2" type="ORF">Henu3_gp90</name>
</gene>
<dbReference type="GO" id="GO:0016301">
    <property type="term" value="F:kinase activity"/>
    <property type="evidence" value="ECO:0007669"/>
    <property type="project" value="UniProtKB-KW"/>
</dbReference>
<keyword evidence="2" id="KW-0418">Kinase</keyword>
<evidence type="ECO:0000313" key="2">
    <source>
        <dbReference type="EMBL" id="QAU05021.1"/>
    </source>
</evidence>
<evidence type="ECO:0000256" key="1">
    <source>
        <dbReference type="SAM" id="MobiDB-lite"/>
    </source>
</evidence>
<accession>A0A410T7P8</accession>
<keyword evidence="2" id="KW-0808">Transferase</keyword>
<evidence type="ECO:0000313" key="3">
    <source>
        <dbReference type="Proteomes" id="UP000290904"/>
    </source>
</evidence>
<sequence>MSRSARLIWFSPVPSVAWSRNFTEMSWRTPILTRELSTISALAEPGTHAPLRLKWVVNPLNDSSRKTSCPLASRRFATRKRSDRLDTSVSGAYPASATSSAAWLVAPTRSDSLAWPSTTSIACPAPTAAGNSAGETHEAGLSRPNSTASSSFLPIAWPPSSATSVSTATVASSMTFS</sequence>
<name>A0A410T7P8_9CAUD</name>